<evidence type="ECO:0000313" key="2">
    <source>
        <dbReference type="EMBL" id="OKL49357.1"/>
    </source>
</evidence>
<protein>
    <submittedName>
        <fullName evidence="2">Uncharacterized protein</fullName>
    </submittedName>
</protein>
<keyword evidence="1" id="KW-0812">Transmembrane</keyword>
<dbReference type="AlphaFoldDB" id="A0A1Q5PP95"/>
<dbReference type="OrthoDB" id="10010488at2"/>
<keyword evidence="1" id="KW-0472">Membrane</keyword>
<feature type="transmembrane region" description="Helical" evidence="1">
    <location>
        <begin position="20"/>
        <end position="38"/>
    </location>
</feature>
<dbReference type="EMBL" id="MPDM01000004">
    <property type="protein sequence ID" value="OKL49357.1"/>
    <property type="molecule type" value="Genomic_DNA"/>
</dbReference>
<evidence type="ECO:0000313" key="3">
    <source>
        <dbReference type="Proteomes" id="UP000186465"/>
    </source>
</evidence>
<keyword evidence="1" id="KW-1133">Transmembrane helix</keyword>
<reference evidence="3" key="1">
    <citation type="submission" date="2016-11" db="EMBL/GenBank/DDBJ databases">
        <title>Actinomyces gypaetusis sp. nov. isolated from Gypaetus barbatus in Qinghai Tibet Plateau China.</title>
        <authorList>
            <person name="Meng X."/>
        </authorList>
    </citation>
    <scope>NUCLEOTIDE SEQUENCE [LARGE SCALE GENOMIC DNA]</scope>
    <source>
        <strain evidence="3">DSM 15383</strain>
    </source>
</reference>
<sequence>MSEKHIHNPLGNKTYRRKYYTLIAFYYILAMIIIAFAGGAAQIYINRTFGLVVTIGLVIAAWVGYKRISRAYESNRLFTADGRLRNLSKEDDSKNFVELKDNAATPDLSHLSAKDRARIEEVERQRRAAQKKKNS</sequence>
<organism evidence="2 3">
    <name type="scientific">Boudabousia marimammalium</name>
    <dbReference type="NCBI Taxonomy" id="156892"/>
    <lineage>
        <taxon>Bacteria</taxon>
        <taxon>Bacillati</taxon>
        <taxon>Actinomycetota</taxon>
        <taxon>Actinomycetes</taxon>
        <taxon>Actinomycetales</taxon>
        <taxon>Actinomycetaceae</taxon>
        <taxon>Boudabousia</taxon>
    </lineage>
</organism>
<feature type="transmembrane region" description="Helical" evidence="1">
    <location>
        <begin position="44"/>
        <end position="65"/>
    </location>
</feature>
<dbReference type="RefSeq" id="WP_075361595.1">
    <property type="nucleotide sequence ID" value="NZ_MPDM01000004.1"/>
</dbReference>
<dbReference type="Proteomes" id="UP000186465">
    <property type="component" value="Unassembled WGS sequence"/>
</dbReference>
<keyword evidence="3" id="KW-1185">Reference proteome</keyword>
<gene>
    <name evidence="2" type="ORF">BM477_05115</name>
</gene>
<accession>A0A1Q5PP95</accession>
<proteinExistence type="predicted"/>
<comment type="caution">
    <text evidence="2">The sequence shown here is derived from an EMBL/GenBank/DDBJ whole genome shotgun (WGS) entry which is preliminary data.</text>
</comment>
<evidence type="ECO:0000256" key="1">
    <source>
        <dbReference type="SAM" id="Phobius"/>
    </source>
</evidence>
<name>A0A1Q5PP95_9ACTO</name>